<dbReference type="OrthoDB" id="2989132at2"/>
<dbReference type="RefSeq" id="WP_142504646.1">
    <property type="nucleotide sequence ID" value="NZ_FXTI01000002.1"/>
</dbReference>
<gene>
    <name evidence="1" type="ORF">SAMN06264849_102366</name>
</gene>
<accession>A0A521BTN1</accession>
<dbReference type="AlphaFoldDB" id="A0A521BTN1"/>
<reference evidence="1 2" key="1">
    <citation type="submission" date="2017-05" db="EMBL/GenBank/DDBJ databases">
        <authorList>
            <person name="Varghese N."/>
            <person name="Submissions S."/>
        </authorList>
    </citation>
    <scope>NUCLEOTIDE SEQUENCE [LARGE SCALE GENOMIC DNA]</scope>
    <source>
        <strain evidence="1 2">DSM 45474</strain>
    </source>
</reference>
<sequence>MPYNFPTYQAYLERYKMFWSEEGDGRPPLLSEQEFQQSFQLLRDSYQTYQDMIDQGMEDQAAHYYMNVIHFLENKLAIADGYDNFIEGRL</sequence>
<protein>
    <submittedName>
        <fullName evidence="1">Uncharacterized protein</fullName>
    </submittedName>
</protein>
<organism evidence="1 2">
    <name type="scientific">Melghirimyces algeriensis</name>
    <dbReference type="NCBI Taxonomy" id="910412"/>
    <lineage>
        <taxon>Bacteria</taxon>
        <taxon>Bacillati</taxon>
        <taxon>Bacillota</taxon>
        <taxon>Bacilli</taxon>
        <taxon>Bacillales</taxon>
        <taxon>Thermoactinomycetaceae</taxon>
        <taxon>Melghirimyces</taxon>
    </lineage>
</organism>
<dbReference type="EMBL" id="FXTI01000002">
    <property type="protein sequence ID" value="SMO50071.1"/>
    <property type="molecule type" value="Genomic_DNA"/>
</dbReference>
<evidence type="ECO:0000313" key="2">
    <source>
        <dbReference type="Proteomes" id="UP000315636"/>
    </source>
</evidence>
<keyword evidence="2" id="KW-1185">Reference proteome</keyword>
<proteinExistence type="predicted"/>
<name>A0A521BTN1_9BACL</name>
<dbReference type="Proteomes" id="UP000315636">
    <property type="component" value="Unassembled WGS sequence"/>
</dbReference>
<evidence type="ECO:0000313" key="1">
    <source>
        <dbReference type="EMBL" id="SMO50071.1"/>
    </source>
</evidence>